<name>A0ABQ2HC36_9PSEU</name>
<protein>
    <submittedName>
        <fullName evidence="1">Uncharacterized protein</fullName>
    </submittedName>
</protein>
<keyword evidence="2" id="KW-1185">Reference proteome</keyword>
<evidence type="ECO:0000313" key="2">
    <source>
        <dbReference type="Proteomes" id="UP000597656"/>
    </source>
</evidence>
<evidence type="ECO:0000313" key="1">
    <source>
        <dbReference type="EMBL" id="GGM75303.1"/>
    </source>
</evidence>
<comment type="caution">
    <text evidence="1">The sequence shown here is derived from an EMBL/GenBank/DDBJ whole genome shotgun (WGS) entry which is preliminary data.</text>
</comment>
<dbReference type="Proteomes" id="UP000597656">
    <property type="component" value="Unassembled WGS sequence"/>
</dbReference>
<sequence length="60" mass="6422">MEAAAARAVNTNVDKLRHQPLGTLFGVLGGSAGQRLWATTAANARRQFPRRRCKAACLAT</sequence>
<proteinExistence type="predicted"/>
<gene>
    <name evidence="1" type="ORF">GCM10011609_09050</name>
</gene>
<dbReference type="EMBL" id="BMNC01000001">
    <property type="protein sequence ID" value="GGM75303.1"/>
    <property type="molecule type" value="Genomic_DNA"/>
</dbReference>
<accession>A0ABQ2HC36</accession>
<organism evidence="1 2">
    <name type="scientific">Lentzea pudingi</name>
    <dbReference type="NCBI Taxonomy" id="1789439"/>
    <lineage>
        <taxon>Bacteria</taxon>
        <taxon>Bacillati</taxon>
        <taxon>Actinomycetota</taxon>
        <taxon>Actinomycetes</taxon>
        <taxon>Pseudonocardiales</taxon>
        <taxon>Pseudonocardiaceae</taxon>
        <taxon>Lentzea</taxon>
    </lineage>
</organism>
<reference evidence="2" key="1">
    <citation type="journal article" date="2019" name="Int. J. Syst. Evol. Microbiol.">
        <title>The Global Catalogue of Microorganisms (GCM) 10K type strain sequencing project: providing services to taxonomists for standard genome sequencing and annotation.</title>
        <authorList>
            <consortium name="The Broad Institute Genomics Platform"/>
            <consortium name="The Broad Institute Genome Sequencing Center for Infectious Disease"/>
            <person name="Wu L."/>
            <person name="Ma J."/>
        </authorList>
    </citation>
    <scope>NUCLEOTIDE SEQUENCE [LARGE SCALE GENOMIC DNA]</scope>
    <source>
        <strain evidence="2">CGMCC 4.7319</strain>
    </source>
</reference>